<dbReference type="Gene3D" id="1.50.40.10">
    <property type="entry name" value="Mitochondrial carrier domain"/>
    <property type="match status" value="1"/>
</dbReference>
<reference evidence="14 15" key="1">
    <citation type="submission" date="2023-09" db="EMBL/GenBank/DDBJ databases">
        <title>Pangenome analysis of Batrachochytrium dendrobatidis and related Chytrids.</title>
        <authorList>
            <person name="Yacoub M.N."/>
            <person name="Stajich J.E."/>
            <person name="James T.Y."/>
        </authorList>
    </citation>
    <scope>NUCLEOTIDE SEQUENCE [LARGE SCALE GENOMIC DNA]</scope>
    <source>
        <strain evidence="14 15">JEL0888</strain>
    </source>
</reference>
<evidence type="ECO:0000256" key="6">
    <source>
        <dbReference type="ARBA" id="ARBA00022989"/>
    </source>
</evidence>
<evidence type="ECO:0000256" key="5">
    <source>
        <dbReference type="ARBA" id="ARBA00022837"/>
    </source>
</evidence>
<dbReference type="PROSITE" id="PS50222">
    <property type="entry name" value="EF_HAND_2"/>
    <property type="match status" value="2"/>
</dbReference>
<feature type="compositionally biased region" description="Low complexity" evidence="11">
    <location>
        <begin position="75"/>
        <end position="92"/>
    </location>
</feature>
<feature type="repeat" description="Solcar" evidence="9">
    <location>
        <begin position="506"/>
        <end position="595"/>
    </location>
</feature>
<dbReference type="Proteomes" id="UP001527925">
    <property type="component" value="Unassembled WGS sequence"/>
</dbReference>
<keyword evidence="8 9" id="KW-0472">Membrane</keyword>
<feature type="region of interest" description="Disordered" evidence="11">
    <location>
        <begin position="66"/>
        <end position="95"/>
    </location>
</feature>
<evidence type="ECO:0000256" key="3">
    <source>
        <dbReference type="ARBA" id="ARBA00022692"/>
    </source>
</evidence>
<accession>A0ABR4N7Z7</accession>
<dbReference type="PROSITE" id="PS50920">
    <property type="entry name" value="SOLCAR"/>
    <property type="match status" value="3"/>
</dbReference>
<evidence type="ECO:0000256" key="2">
    <source>
        <dbReference type="ARBA" id="ARBA00022448"/>
    </source>
</evidence>
<feature type="repeat" description="Solcar" evidence="9">
    <location>
        <begin position="384"/>
        <end position="485"/>
    </location>
</feature>
<dbReference type="InterPro" id="IPR002067">
    <property type="entry name" value="MCP"/>
</dbReference>
<evidence type="ECO:0000256" key="9">
    <source>
        <dbReference type="PROSITE-ProRule" id="PRU00282"/>
    </source>
</evidence>
<feature type="region of interest" description="Disordered" evidence="11">
    <location>
        <begin position="1"/>
        <end position="25"/>
    </location>
</feature>
<dbReference type="InterPro" id="IPR011992">
    <property type="entry name" value="EF-hand-dom_pair"/>
</dbReference>
<dbReference type="InterPro" id="IPR023395">
    <property type="entry name" value="MCP_dom_sf"/>
</dbReference>
<feature type="transmembrane region" description="Helical" evidence="12">
    <location>
        <begin position="510"/>
        <end position="529"/>
    </location>
</feature>
<dbReference type="SUPFAM" id="SSF103506">
    <property type="entry name" value="Mitochondrial carrier"/>
    <property type="match status" value="1"/>
</dbReference>
<feature type="domain" description="EF-hand" evidence="13">
    <location>
        <begin position="132"/>
        <end position="167"/>
    </location>
</feature>
<feature type="repeat" description="Solcar" evidence="9">
    <location>
        <begin position="269"/>
        <end position="358"/>
    </location>
</feature>
<evidence type="ECO:0000256" key="8">
    <source>
        <dbReference type="ARBA" id="ARBA00023136"/>
    </source>
</evidence>
<dbReference type="PANTHER" id="PTHR24089">
    <property type="entry name" value="SOLUTE CARRIER FAMILY 25"/>
    <property type="match status" value="1"/>
</dbReference>
<dbReference type="SUPFAM" id="SSF47473">
    <property type="entry name" value="EF-hand"/>
    <property type="match status" value="1"/>
</dbReference>
<dbReference type="InterPro" id="IPR018247">
    <property type="entry name" value="EF_Hand_1_Ca_BS"/>
</dbReference>
<keyword evidence="7" id="KW-0496">Mitochondrion</keyword>
<evidence type="ECO:0000256" key="1">
    <source>
        <dbReference type="ARBA" id="ARBA00004448"/>
    </source>
</evidence>
<sequence length="599" mass="65071">MSSERLVDADFLGGSTPVPDNPLSAEDVVSRRARIKALFDRLDQRGQGYLDADSIVRRLDEIAFGQTAPPSTTKPALQAAPAPSPQPRGQSQIPPPVAAAQRNALPATATADDGVDPDAAVRGVLENIPLGSTVMYARELVKACDKTADGRITFAEFESFVKEKEKELLELFQEIDTGNDNVIHLSTLLSSVRRAGIDVSEAELQQFIEHVDKDKDGVIDFFEWRDYLLLLPHRTTLKNVLKFYNTVSNVDFNSDAVSLPDAISISGLTLRLKYFLAGGIAGAVSRTATAPLDRLKVLLQTQTLQTKTSYFNQLASAVRKIYEDGGLMSFYRGNGLNIIKIIPESALKFFVFEYSKDLIRGWIGRNGTNASAASTPAAQGSDSLGLVGRFVAGGIAGLVSQFAIYPIETTKTCMMAQITNGPPHKLARLASSGQLHKDPSVLATVRHLWAEGGIRAFYRGCIPALIGIVPYAGVDLAVFETLKQSYVAWNRSRADAASNGAEPTHLSTPLILMFGMTSGTCGAVLVYPLSLVRTRLQAQGTPSHPTFYRNSFEVVQKTFVKEGFAGFYKGLMPTLLKVLPAVSISYWVYEKSKCALEIP</sequence>
<dbReference type="EMBL" id="JADGIZ020000022">
    <property type="protein sequence ID" value="KAL2915630.1"/>
    <property type="molecule type" value="Genomic_DNA"/>
</dbReference>
<protein>
    <recommendedName>
        <fullName evidence="13">EF-hand domain-containing protein</fullName>
    </recommendedName>
</protein>
<dbReference type="PRINTS" id="PR00926">
    <property type="entry name" value="MITOCARRIER"/>
</dbReference>
<comment type="subcellular location">
    <subcellularLocation>
        <location evidence="1">Mitochondrion inner membrane</location>
        <topology evidence="1">Multi-pass membrane protein</topology>
    </subcellularLocation>
</comment>
<evidence type="ECO:0000256" key="4">
    <source>
        <dbReference type="ARBA" id="ARBA00022737"/>
    </source>
</evidence>
<dbReference type="Pfam" id="PF13499">
    <property type="entry name" value="EF-hand_7"/>
    <property type="match status" value="1"/>
</dbReference>
<evidence type="ECO:0000259" key="13">
    <source>
        <dbReference type="PROSITE" id="PS50222"/>
    </source>
</evidence>
<dbReference type="CDD" id="cd00051">
    <property type="entry name" value="EFh"/>
    <property type="match status" value="1"/>
</dbReference>
<gene>
    <name evidence="14" type="ORF">HK105_204815</name>
</gene>
<organism evidence="14 15">
    <name type="scientific">Polyrhizophydium stewartii</name>
    <dbReference type="NCBI Taxonomy" id="2732419"/>
    <lineage>
        <taxon>Eukaryota</taxon>
        <taxon>Fungi</taxon>
        <taxon>Fungi incertae sedis</taxon>
        <taxon>Chytridiomycota</taxon>
        <taxon>Chytridiomycota incertae sedis</taxon>
        <taxon>Chytridiomycetes</taxon>
        <taxon>Rhizophydiales</taxon>
        <taxon>Rhizophydiales incertae sedis</taxon>
        <taxon>Polyrhizophydium</taxon>
    </lineage>
</organism>
<keyword evidence="2 10" id="KW-0813">Transport</keyword>
<keyword evidence="4" id="KW-0677">Repeat</keyword>
<evidence type="ECO:0000256" key="7">
    <source>
        <dbReference type="ARBA" id="ARBA00023128"/>
    </source>
</evidence>
<keyword evidence="15" id="KW-1185">Reference proteome</keyword>
<evidence type="ECO:0000256" key="12">
    <source>
        <dbReference type="SAM" id="Phobius"/>
    </source>
</evidence>
<proteinExistence type="inferred from homology"/>
<evidence type="ECO:0000313" key="15">
    <source>
        <dbReference type="Proteomes" id="UP001527925"/>
    </source>
</evidence>
<keyword evidence="3 9" id="KW-0812">Transmembrane</keyword>
<name>A0ABR4N7Z7_9FUNG</name>
<feature type="domain" description="EF-hand" evidence="13">
    <location>
        <begin position="199"/>
        <end position="234"/>
    </location>
</feature>
<evidence type="ECO:0000256" key="10">
    <source>
        <dbReference type="RuleBase" id="RU000488"/>
    </source>
</evidence>
<evidence type="ECO:0000256" key="11">
    <source>
        <dbReference type="SAM" id="MobiDB-lite"/>
    </source>
</evidence>
<dbReference type="InterPro" id="IPR018108">
    <property type="entry name" value="MCP_transmembrane"/>
</dbReference>
<evidence type="ECO:0000313" key="14">
    <source>
        <dbReference type="EMBL" id="KAL2915630.1"/>
    </source>
</evidence>
<comment type="similarity">
    <text evidence="10">Belongs to the mitochondrial carrier (TC 2.A.29) family.</text>
</comment>
<dbReference type="PROSITE" id="PS00018">
    <property type="entry name" value="EF_HAND_1"/>
    <property type="match status" value="1"/>
</dbReference>
<dbReference type="Gene3D" id="1.10.238.10">
    <property type="entry name" value="EF-hand"/>
    <property type="match status" value="2"/>
</dbReference>
<comment type="caution">
    <text evidence="14">The sequence shown here is derived from an EMBL/GenBank/DDBJ whole genome shotgun (WGS) entry which is preliminary data.</text>
</comment>
<dbReference type="SMART" id="SM00054">
    <property type="entry name" value="EFh"/>
    <property type="match status" value="4"/>
</dbReference>
<keyword evidence="6 12" id="KW-1133">Transmembrane helix</keyword>
<dbReference type="Pfam" id="PF00153">
    <property type="entry name" value="Mito_carr"/>
    <property type="match status" value="3"/>
</dbReference>
<dbReference type="InterPro" id="IPR002048">
    <property type="entry name" value="EF_hand_dom"/>
</dbReference>
<keyword evidence="5" id="KW-0106">Calcium</keyword>